<evidence type="ECO:0000313" key="5">
    <source>
        <dbReference type="Proteomes" id="UP000593626"/>
    </source>
</evidence>
<evidence type="ECO:0000256" key="3">
    <source>
        <dbReference type="ARBA" id="ARBA00023002"/>
    </source>
</evidence>
<keyword evidence="5" id="KW-1185">Reference proteome</keyword>
<comment type="similarity">
    <text evidence="1">Belongs to the short-chain dehydrogenases/reductases (SDR) family.</text>
</comment>
<dbReference type="PANTHER" id="PTHR43639">
    <property type="entry name" value="OXIDOREDUCTASE, SHORT-CHAIN DEHYDROGENASE/REDUCTASE FAMILY (AFU_ORTHOLOGUE AFUA_5G02870)"/>
    <property type="match status" value="1"/>
</dbReference>
<dbReference type="InterPro" id="IPR036291">
    <property type="entry name" value="NAD(P)-bd_dom_sf"/>
</dbReference>
<dbReference type="Gene3D" id="3.40.50.720">
    <property type="entry name" value="NAD(P)-binding Rossmann-like Domain"/>
    <property type="match status" value="1"/>
</dbReference>
<gene>
    <name evidence="4" type="ORF">G8O30_05220</name>
</gene>
<proteinExistence type="inferred from homology"/>
<reference evidence="4 5" key="1">
    <citation type="submission" date="2019-07" db="EMBL/GenBank/DDBJ databases">
        <title>Genome sequence of 2 isolates from Red Sea Mangroves.</title>
        <authorList>
            <person name="Sefrji F."/>
            <person name="Michoud G."/>
            <person name="Merlino G."/>
            <person name="Daffonchio D."/>
        </authorList>
    </citation>
    <scope>NUCLEOTIDE SEQUENCE [LARGE SCALE GENOMIC DNA]</scope>
    <source>
        <strain evidence="4 5">R1DC41</strain>
    </source>
</reference>
<sequence>MEKVALVTGVSGGIGKAIAERLLKDGFYVYGQFRSNEADLIKWKDQVNNGENIYFIKANLMEEEDIKKLTHNLPPLTAFVHCAGQSLYGFLEDYTVEEINNLWQVHVVAPALIMKNLSSNFRTKKNSSIIIVSSIWGDVGAALESIYASVKAAQITFVKSMAKEWASSGVRINSVLPGLIHTKMNETFSEEELEEIISDIPLGRMGVADDVAGVVSFLISSSSAYITGQQLKINGGWEG</sequence>
<evidence type="ECO:0000256" key="1">
    <source>
        <dbReference type="ARBA" id="ARBA00006484"/>
    </source>
</evidence>
<dbReference type="SUPFAM" id="SSF51735">
    <property type="entry name" value="NAD(P)-binding Rossmann-fold domains"/>
    <property type="match status" value="1"/>
</dbReference>
<dbReference type="KEGG" id="mcui:G8O30_05220"/>
<protein>
    <submittedName>
        <fullName evidence="4">SDR family oxidoreductase</fullName>
    </submittedName>
</protein>
<dbReference type="CDD" id="cd05233">
    <property type="entry name" value="SDR_c"/>
    <property type="match status" value="1"/>
</dbReference>
<evidence type="ECO:0000256" key="2">
    <source>
        <dbReference type="ARBA" id="ARBA00011881"/>
    </source>
</evidence>
<dbReference type="PANTHER" id="PTHR43639:SF1">
    <property type="entry name" value="SHORT-CHAIN DEHYDROGENASE_REDUCTASE FAMILY PROTEIN"/>
    <property type="match status" value="1"/>
</dbReference>
<keyword evidence="3" id="KW-0560">Oxidoreductase</keyword>
<dbReference type="AlphaFoldDB" id="A0A7S8CAL0"/>
<dbReference type="InterPro" id="IPR002347">
    <property type="entry name" value="SDR_fam"/>
</dbReference>
<name>A0A7S8CAL0_9BACI</name>
<evidence type="ECO:0000313" key="4">
    <source>
        <dbReference type="EMBL" id="QPC46407.1"/>
    </source>
</evidence>
<organism evidence="4 5">
    <name type="scientific">Mangrovibacillus cuniculi</name>
    <dbReference type="NCBI Taxonomy" id="2593652"/>
    <lineage>
        <taxon>Bacteria</taxon>
        <taxon>Bacillati</taxon>
        <taxon>Bacillota</taxon>
        <taxon>Bacilli</taxon>
        <taxon>Bacillales</taxon>
        <taxon>Bacillaceae</taxon>
        <taxon>Mangrovibacillus</taxon>
    </lineage>
</organism>
<dbReference type="EMBL" id="CP049742">
    <property type="protein sequence ID" value="QPC46407.1"/>
    <property type="molecule type" value="Genomic_DNA"/>
</dbReference>
<accession>A0A7S8CAL0</accession>
<dbReference type="Pfam" id="PF13561">
    <property type="entry name" value="adh_short_C2"/>
    <property type="match status" value="1"/>
</dbReference>
<dbReference type="PRINTS" id="PR00081">
    <property type="entry name" value="GDHRDH"/>
</dbReference>
<dbReference type="NCBIfam" id="NF047420">
    <property type="entry name" value="EF_P_mod_YmfI"/>
    <property type="match status" value="1"/>
</dbReference>
<dbReference type="GO" id="GO:0016491">
    <property type="term" value="F:oxidoreductase activity"/>
    <property type="evidence" value="ECO:0007669"/>
    <property type="project" value="UniProtKB-KW"/>
</dbReference>
<dbReference type="Proteomes" id="UP000593626">
    <property type="component" value="Chromosome"/>
</dbReference>
<comment type="subunit">
    <text evidence="2">Homotetramer.</text>
</comment>